<dbReference type="EMBL" id="LAZR01022603">
    <property type="protein sequence ID" value="KKL81294.1"/>
    <property type="molecule type" value="Genomic_DNA"/>
</dbReference>
<name>A0A0F9F4H0_9ZZZZ</name>
<reference evidence="1" key="1">
    <citation type="journal article" date="2015" name="Nature">
        <title>Complex archaea that bridge the gap between prokaryotes and eukaryotes.</title>
        <authorList>
            <person name="Spang A."/>
            <person name="Saw J.H."/>
            <person name="Jorgensen S.L."/>
            <person name="Zaremba-Niedzwiedzka K."/>
            <person name="Martijn J."/>
            <person name="Lind A.E."/>
            <person name="van Eijk R."/>
            <person name="Schleper C."/>
            <person name="Guy L."/>
            <person name="Ettema T.J."/>
        </authorList>
    </citation>
    <scope>NUCLEOTIDE SEQUENCE</scope>
</reference>
<proteinExistence type="predicted"/>
<gene>
    <name evidence="1" type="ORF">LCGC14_1996220</name>
</gene>
<comment type="caution">
    <text evidence="1">The sequence shown here is derived from an EMBL/GenBank/DDBJ whole genome shotgun (WGS) entry which is preliminary data.</text>
</comment>
<feature type="non-terminal residue" evidence="1">
    <location>
        <position position="69"/>
    </location>
</feature>
<organism evidence="1">
    <name type="scientific">marine sediment metagenome</name>
    <dbReference type="NCBI Taxonomy" id="412755"/>
    <lineage>
        <taxon>unclassified sequences</taxon>
        <taxon>metagenomes</taxon>
        <taxon>ecological metagenomes</taxon>
    </lineage>
</organism>
<protein>
    <submittedName>
        <fullName evidence="1">Uncharacterized protein</fullName>
    </submittedName>
</protein>
<sequence length="69" mass="7594">MAQISVEIFRLSGSLLCGNLQCGPQKAGERLLTYKGEVFGSRFMTRTYTSYCPACLLDDAIKEANGNRV</sequence>
<dbReference type="AlphaFoldDB" id="A0A0F9F4H0"/>
<evidence type="ECO:0000313" key="1">
    <source>
        <dbReference type="EMBL" id="KKL81294.1"/>
    </source>
</evidence>
<accession>A0A0F9F4H0</accession>